<dbReference type="Gene3D" id="2.130.10.130">
    <property type="entry name" value="Integrin alpha, N-terminal"/>
    <property type="match status" value="2"/>
</dbReference>
<dbReference type="OrthoDB" id="4501at2759"/>
<proteinExistence type="predicted"/>
<dbReference type="AlphaFoldDB" id="A0A5J4YTE5"/>
<gene>
    <name evidence="2" type="ORF">FVE85_3022</name>
</gene>
<evidence type="ECO:0000313" key="2">
    <source>
        <dbReference type="EMBL" id="KAA8494781.1"/>
    </source>
</evidence>
<dbReference type="EMBL" id="VRMN01000004">
    <property type="protein sequence ID" value="KAA8494781.1"/>
    <property type="molecule type" value="Genomic_DNA"/>
</dbReference>
<keyword evidence="3" id="KW-1185">Reference proteome</keyword>
<accession>A0A5J4YTE5</accession>
<organism evidence="2 3">
    <name type="scientific">Porphyridium purpureum</name>
    <name type="common">Red alga</name>
    <name type="synonym">Porphyridium cruentum</name>
    <dbReference type="NCBI Taxonomy" id="35688"/>
    <lineage>
        <taxon>Eukaryota</taxon>
        <taxon>Rhodophyta</taxon>
        <taxon>Bangiophyceae</taxon>
        <taxon>Porphyridiales</taxon>
        <taxon>Porphyridiaceae</taxon>
        <taxon>Porphyridium</taxon>
    </lineage>
</organism>
<dbReference type="PANTHER" id="PTHR36220">
    <property type="entry name" value="UNNAMED PRODUCT"/>
    <property type="match status" value="1"/>
</dbReference>
<feature type="transmembrane region" description="Helical" evidence="1">
    <location>
        <begin position="29"/>
        <end position="47"/>
    </location>
</feature>
<sequence length="525" mass="56382">MRKRTYIEGVTNCGPLSSIGSGASASPPFVFVVAVAAVVASTLFGFVSSQHVQRQQIVSVGSGAGPGSGGVLLGQRLCVDTSLEDGEFVVVASATRMNAWQGGAFMIQRNARTGLFELKGQGQGIRSEFAEGAQEHVRGVLRAPQSGDSLGFDCVLRLNKHTLLLSAPGTRQNRGLVRVFHRNMDSEMEDEDAAWVENTRATLESPNAFVNERYGSALAASLDGETLLVAAKGHMLNLGAVYVYHCSAGGSTRKAVLFEHCDYLQMLLPEEPYVELRHGNARVRNNFGVALAVSEDGLVLVVGAPGEKSEQGSAHVYVRQSQRDEFIFMQTLSQPNPQEDSFFGYRLAMSGDASVIAVGADGERQYAGAAYVFMRNFDSGMYSLLQELRLEAGLEEDNFGGSLALNRAGTTLIVGAPGAKSGRGEPDVGALFVYRRSWSNACAADGVSSGISQMFVLDQHITPILRGEASLQGSFFAWDVAMDPSARFWAASVPYASERDGYITFGTFEARTDNLCAQSTEKEEL</sequence>
<reference evidence="3" key="1">
    <citation type="journal article" date="2019" name="Nat. Commun.">
        <title>Expansion of phycobilisome linker gene families in mesophilic red algae.</title>
        <authorList>
            <person name="Lee J."/>
            <person name="Kim D."/>
            <person name="Bhattacharya D."/>
            <person name="Yoon H.S."/>
        </authorList>
    </citation>
    <scope>NUCLEOTIDE SEQUENCE [LARGE SCALE GENOMIC DNA]</scope>
    <source>
        <strain evidence="3">CCMP 1328</strain>
    </source>
</reference>
<dbReference type="Proteomes" id="UP000324585">
    <property type="component" value="Unassembled WGS sequence"/>
</dbReference>
<comment type="caution">
    <text evidence="2">The sequence shown here is derived from an EMBL/GenBank/DDBJ whole genome shotgun (WGS) entry which is preliminary data.</text>
</comment>
<evidence type="ECO:0000256" key="1">
    <source>
        <dbReference type="SAM" id="Phobius"/>
    </source>
</evidence>
<dbReference type="InterPro" id="IPR028994">
    <property type="entry name" value="Integrin_alpha_N"/>
</dbReference>
<keyword evidence="1" id="KW-0812">Transmembrane</keyword>
<name>A0A5J4YTE5_PORPP</name>
<dbReference type="PANTHER" id="PTHR36220:SF1">
    <property type="entry name" value="GAMMA TUBULIN COMPLEX COMPONENT C-TERMINAL DOMAIN-CONTAINING PROTEIN"/>
    <property type="match status" value="1"/>
</dbReference>
<keyword evidence="1" id="KW-0472">Membrane</keyword>
<keyword evidence="1" id="KW-1133">Transmembrane helix</keyword>
<evidence type="ECO:0000313" key="3">
    <source>
        <dbReference type="Proteomes" id="UP000324585"/>
    </source>
</evidence>
<protein>
    <submittedName>
        <fullName evidence="2">Uncharacterized protein</fullName>
    </submittedName>
</protein>